<dbReference type="Gene3D" id="3.30.450.40">
    <property type="match status" value="1"/>
</dbReference>
<proteinExistence type="predicted"/>
<dbReference type="PANTHER" id="PTHR45138">
    <property type="entry name" value="REGULATORY COMPONENTS OF SENSORY TRANSDUCTION SYSTEM"/>
    <property type="match status" value="1"/>
</dbReference>
<evidence type="ECO:0000259" key="1">
    <source>
        <dbReference type="PROSITE" id="PS50885"/>
    </source>
</evidence>
<protein>
    <recommendedName>
        <fullName evidence="5">Diguanylate cyclase</fullName>
    </recommendedName>
</protein>
<dbReference type="KEGG" id="dez:DKM44_02665"/>
<dbReference type="SMART" id="SM00304">
    <property type="entry name" value="HAMP"/>
    <property type="match status" value="1"/>
</dbReference>
<dbReference type="InterPro" id="IPR043128">
    <property type="entry name" value="Rev_trsase/Diguanyl_cyclase"/>
</dbReference>
<dbReference type="Proteomes" id="UP000245368">
    <property type="component" value="Chromosome"/>
</dbReference>
<dbReference type="EMBL" id="CP029494">
    <property type="protein sequence ID" value="AWN22273.1"/>
    <property type="molecule type" value="Genomic_DNA"/>
</dbReference>
<gene>
    <name evidence="3" type="ORF">DKM44_02665</name>
</gene>
<dbReference type="PROSITE" id="PS51257">
    <property type="entry name" value="PROKAR_LIPOPROTEIN"/>
    <property type="match status" value="1"/>
</dbReference>
<dbReference type="SUPFAM" id="SSF55781">
    <property type="entry name" value="GAF domain-like"/>
    <property type="match status" value="1"/>
</dbReference>
<dbReference type="NCBIfam" id="TIGR00254">
    <property type="entry name" value="GGDEF"/>
    <property type="match status" value="1"/>
</dbReference>
<dbReference type="PROSITE" id="PS50885">
    <property type="entry name" value="HAMP"/>
    <property type="match status" value="1"/>
</dbReference>
<dbReference type="InterPro" id="IPR000160">
    <property type="entry name" value="GGDEF_dom"/>
</dbReference>
<dbReference type="GO" id="GO:0007165">
    <property type="term" value="P:signal transduction"/>
    <property type="evidence" value="ECO:0007669"/>
    <property type="project" value="InterPro"/>
</dbReference>
<dbReference type="CDD" id="cd19410">
    <property type="entry name" value="HK9-like_sensor"/>
    <property type="match status" value="1"/>
</dbReference>
<dbReference type="GO" id="GO:0043709">
    <property type="term" value="P:cell adhesion involved in single-species biofilm formation"/>
    <property type="evidence" value="ECO:0007669"/>
    <property type="project" value="TreeGrafter"/>
</dbReference>
<organism evidence="3 4">
    <name type="scientific">Deinococcus irradiatisoli</name>
    <dbReference type="NCBI Taxonomy" id="2202254"/>
    <lineage>
        <taxon>Bacteria</taxon>
        <taxon>Thermotogati</taxon>
        <taxon>Deinococcota</taxon>
        <taxon>Deinococci</taxon>
        <taxon>Deinococcales</taxon>
        <taxon>Deinococcaceae</taxon>
        <taxon>Deinococcus</taxon>
    </lineage>
</organism>
<dbReference type="Pfam" id="PF05227">
    <property type="entry name" value="CHASE3"/>
    <property type="match status" value="1"/>
</dbReference>
<evidence type="ECO:0000313" key="4">
    <source>
        <dbReference type="Proteomes" id="UP000245368"/>
    </source>
</evidence>
<dbReference type="Gene3D" id="6.10.340.10">
    <property type="match status" value="1"/>
</dbReference>
<dbReference type="AlphaFoldDB" id="A0A2Z3JAY0"/>
<keyword evidence="4" id="KW-1185">Reference proteome</keyword>
<dbReference type="Gene3D" id="3.30.70.270">
    <property type="match status" value="1"/>
</dbReference>
<name>A0A2Z3JAY0_9DEIO</name>
<dbReference type="GO" id="GO:0052621">
    <property type="term" value="F:diguanylate cyclase activity"/>
    <property type="evidence" value="ECO:0007669"/>
    <property type="project" value="TreeGrafter"/>
</dbReference>
<feature type="domain" description="HAMP" evidence="1">
    <location>
        <begin position="210"/>
        <end position="262"/>
    </location>
</feature>
<dbReference type="OrthoDB" id="9813903at2"/>
<dbReference type="FunFam" id="3.30.70.270:FF:000001">
    <property type="entry name" value="Diguanylate cyclase domain protein"/>
    <property type="match status" value="1"/>
</dbReference>
<dbReference type="CDD" id="cd01949">
    <property type="entry name" value="GGDEF"/>
    <property type="match status" value="1"/>
</dbReference>
<sequence length="596" mass="65819">MVKLYTYLLQRQMLLWAVLLLVGCSGVWTMLHQRGAFLRVQESRQEITQIQATLVTVLNLETGIRGYAITGETPFLEPYNAARRLIDDQVQALRRAQYEHEDESSPAQLNHVARIETLLQRWFKDIAEYEIANRDPYPERVVAVEKSGRGKQLIDAVRAEIMAYDGAEQRELQVRQAQAQRAQRLNQDLTIAGMVGAILISVLSSLRVARTLDRKIKRFADAAEQLAVAEQAPTLGHFRIQELNHLAHSFNAMSARLNESHSALAAHNAALQERNTEVVTSNVLAVQLQTCLNIEEGLTVLQRVLPQVFGQCSGQLAVLNPSRNLLEVKVHWPGPTSGVLMTDPSHCLAVRRGQVYDAHEEVLGLPCPLMGGAHLCLPLMAQGEMLGHLQLSGLSDAAGPYAAVKSLAQTIANQSALGLSNLRLRESLRQQSIRDPLTGLFNRRYLDETFERELQRAVRHGQALAVLMLDVDHFKRFNDTYGHDAGDLVLTSLGRLLREQFRTEDIVCRYGGEEFAVVMPGAELASALLRAEGLRRAAAALSVTSAGTVLNGITLSIGVSAYPLHGDEPGQLLTLADQALYRAKQTGRNRVIAAQS</sequence>
<dbReference type="InterPro" id="IPR029016">
    <property type="entry name" value="GAF-like_dom_sf"/>
</dbReference>
<evidence type="ECO:0000259" key="2">
    <source>
        <dbReference type="PROSITE" id="PS50887"/>
    </source>
</evidence>
<accession>A0A2Z3JAY0</accession>
<dbReference type="PANTHER" id="PTHR45138:SF9">
    <property type="entry name" value="DIGUANYLATE CYCLASE DGCM-RELATED"/>
    <property type="match status" value="1"/>
</dbReference>
<dbReference type="InterPro" id="IPR029787">
    <property type="entry name" value="Nucleotide_cyclase"/>
</dbReference>
<dbReference type="SUPFAM" id="SSF55073">
    <property type="entry name" value="Nucleotide cyclase"/>
    <property type="match status" value="1"/>
</dbReference>
<feature type="domain" description="GGDEF" evidence="2">
    <location>
        <begin position="462"/>
        <end position="596"/>
    </location>
</feature>
<dbReference type="Pfam" id="PF00990">
    <property type="entry name" value="GGDEF"/>
    <property type="match status" value="1"/>
</dbReference>
<evidence type="ECO:0008006" key="5">
    <source>
        <dbReference type="Google" id="ProtNLM"/>
    </source>
</evidence>
<dbReference type="PROSITE" id="PS50887">
    <property type="entry name" value="GGDEF"/>
    <property type="match status" value="1"/>
</dbReference>
<dbReference type="InterPro" id="IPR050469">
    <property type="entry name" value="Diguanylate_Cyclase"/>
</dbReference>
<dbReference type="GO" id="GO:1902201">
    <property type="term" value="P:negative regulation of bacterial-type flagellum-dependent cell motility"/>
    <property type="evidence" value="ECO:0007669"/>
    <property type="project" value="TreeGrafter"/>
</dbReference>
<dbReference type="RefSeq" id="WP_109825189.1">
    <property type="nucleotide sequence ID" value="NZ_CP029494.1"/>
</dbReference>
<dbReference type="GO" id="GO:0005886">
    <property type="term" value="C:plasma membrane"/>
    <property type="evidence" value="ECO:0007669"/>
    <property type="project" value="TreeGrafter"/>
</dbReference>
<evidence type="ECO:0000313" key="3">
    <source>
        <dbReference type="EMBL" id="AWN22273.1"/>
    </source>
</evidence>
<dbReference type="SMART" id="SM00267">
    <property type="entry name" value="GGDEF"/>
    <property type="match status" value="1"/>
</dbReference>
<dbReference type="InterPro" id="IPR007891">
    <property type="entry name" value="CHASE3"/>
</dbReference>
<reference evidence="3 4" key="1">
    <citation type="submission" date="2018-05" db="EMBL/GenBank/DDBJ databases">
        <title>Complete Genome Sequence of Deinococcus sp. strain 17bor-2.</title>
        <authorList>
            <person name="Srinivasan S."/>
        </authorList>
    </citation>
    <scope>NUCLEOTIDE SEQUENCE [LARGE SCALE GENOMIC DNA]</scope>
    <source>
        <strain evidence="3 4">17bor-2</strain>
    </source>
</reference>
<dbReference type="InterPro" id="IPR003660">
    <property type="entry name" value="HAMP_dom"/>
</dbReference>